<proteinExistence type="predicted"/>
<name>A0AAD1Q6F7_PLAAG</name>
<evidence type="ECO:0000313" key="2">
    <source>
        <dbReference type="EMBL" id="CAD5961529.1"/>
    </source>
</evidence>
<accession>A0AAD1Q6F7</accession>
<gene>
    <name evidence="1" type="ORF">PANO66_03288</name>
    <name evidence="2" type="ORF">PANO66_03319</name>
</gene>
<organism evidence="2 3">
    <name type="scientific">Planktothrix agardhii</name>
    <name type="common">Oscillatoria agardhii</name>
    <dbReference type="NCBI Taxonomy" id="1160"/>
    <lineage>
        <taxon>Bacteria</taxon>
        <taxon>Bacillati</taxon>
        <taxon>Cyanobacteriota</taxon>
        <taxon>Cyanophyceae</taxon>
        <taxon>Oscillatoriophycideae</taxon>
        <taxon>Oscillatoriales</taxon>
        <taxon>Microcoleaceae</taxon>
        <taxon>Planktothrix</taxon>
    </lineage>
</organism>
<dbReference type="RefSeq" id="WP_254032505.1">
    <property type="nucleotide sequence ID" value="NZ_LR882963.1"/>
</dbReference>
<protein>
    <submittedName>
        <fullName evidence="2">Uncharacterized protein</fullName>
    </submittedName>
</protein>
<evidence type="ECO:0000313" key="3">
    <source>
        <dbReference type="Proteomes" id="UP001153761"/>
    </source>
</evidence>
<evidence type="ECO:0000313" key="1">
    <source>
        <dbReference type="EMBL" id="CAD5961068.1"/>
    </source>
</evidence>
<sequence length="102" mass="11774">MKLTTQPDDIAYLAALILRLNSRIPNRKSRQFTKALILVASGILSDDLKAEFTASHLPQFDEVLKDYTENFRELYPQYFHNVHPIFQQIVLTISTISKENHA</sequence>
<dbReference type="Proteomes" id="UP001153761">
    <property type="component" value="Chromosome"/>
</dbReference>
<dbReference type="AlphaFoldDB" id="A0AAD1Q6F7"/>
<dbReference type="EMBL" id="LR882963">
    <property type="protein sequence ID" value="CAD5961068.1"/>
    <property type="molecule type" value="Genomic_DNA"/>
</dbReference>
<dbReference type="EMBL" id="LR882963">
    <property type="protein sequence ID" value="CAD5961529.1"/>
    <property type="molecule type" value="Genomic_DNA"/>
</dbReference>
<reference evidence="2" key="1">
    <citation type="submission" date="2020-09" db="EMBL/GenBank/DDBJ databases">
        <authorList>
            <person name="Blom J."/>
        </authorList>
    </citation>
    <scope>NUCLEOTIDE SEQUENCE</scope>
    <source>
        <strain evidence="2">No.66</strain>
    </source>
</reference>